<evidence type="ECO:0000256" key="8">
    <source>
        <dbReference type="ARBA" id="ARBA00023299"/>
    </source>
</evidence>
<dbReference type="PROSITE" id="PS00595">
    <property type="entry name" value="AA_TRANSFER_CLASS_5"/>
    <property type="match status" value="1"/>
</dbReference>
<evidence type="ECO:0000256" key="5">
    <source>
        <dbReference type="ARBA" id="ARBA00022605"/>
    </source>
</evidence>
<accession>A0A8I6TF31</accession>
<evidence type="ECO:0000256" key="1">
    <source>
        <dbReference type="ARBA" id="ARBA00001933"/>
    </source>
</evidence>
<comment type="catalytic activity">
    <reaction evidence="10 12">
        <text>O-phospho-L-serine + 2-oxoglutarate = 3-phosphooxypyruvate + L-glutamate</text>
        <dbReference type="Rhea" id="RHEA:14329"/>
        <dbReference type="ChEBI" id="CHEBI:16810"/>
        <dbReference type="ChEBI" id="CHEBI:18110"/>
        <dbReference type="ChEBI" id="CHEBI:29985"/>
        <dbReference type="ChEBI" id="CHEBI:57524"/>
        <dbReference type="EC" id="2.6.1.52"/>
    </reaction>
</comment>
<keyword evidence="4 12" id="KW-0032">Aminotransferase</keyword>
<dbReference type="InterPro" id="IPR020578">
    <property type="entry name" value="Aminotrans_V_PyrdxlP_BS"/>
</dbReference>
<dbReference type="GO" id="GO:0005737">
    <property type="term" value="C:cytoplasm"/>
    <property type="evidence" value="ECO:0007669"/>
    <property type="project" value="TreeGrafter"/>
</dbReference>
<dbReference type="GO" id="GO:0004648">
    <property type="term" value="F:O-phospho-L-serine:2-oxoglutarate aminotransferase activity"/>
    <property type="evidence" value="ECO:0007669"/>
    <property type="project" value="UniProtKB-EC"/>
</dbReference>
<dbReference type="InterPro" id="IPR000192">
    <property type="entry name" value="Aminotrans_V_dom"/>
</dbReference>
<dbReference type="InterPro" id="IPR022278">
    <property type="entry name" value="Pser_aminoTfrase"/>
</dbReference>
<dbReference type="OrthoDB" id="1703350at2759"/>
<keyword evidence="5 12" id="KW-0028">Amino-acid biosynthesis</keyword>
<dbReference type="Proteomes" id="UP000494040">
    <property type="component" value="Unassembled WGS sequence"/>
</dbReference>
<dbReference type="Gene3D" id="3.40.640.10">
    <property type="entry name" value="Type I PLP-dependent aspartate aminotransferase-like (Major domain)"/>
    <property type="match status" value="1"/>
</dbReference>
<dbReference type="Gene3D" id="3.90.1150.10">
    <property type="entry name" value="Aspartate Aminotransferase, domain 1"/>
    <property type="match status" value="1"/>
</dbReference>
<keyword evidence="7" id="KW-0663">Pyridoxal phosphate</keyword>
<keyword evidence="8 12" id="KW-0718">Serine biosynthesis</keyword>
<dbReference type="InterPro" id="IPR015421">
    <property type="entry name" value="PyrdxlP-dep_Trfase_major"/>
</dbReference>
<dbReference type="FunFam" id="3.40.640.10:FF:000010">
    <property type="entry name" value="Phosphoserine aminotransferase"/>
    <property type="match status" value="1"/>
</dbReference>
<name>A0A8I6TF31_CIMLE</name>
<evidence type="ECO:0000313" key="14">
    <source>
        <dbReference type="EnsemblMetazoa" id="XP_014245430.1"/>
    </source>
</evidence>
<dbReference type="PANTHER" id="PTHR43247">
    <property type="entry name" value="PHOSPHOSERINE AMINOTRANSFERASE"/>
    <property type="match status" value="1"/>
</dbReference>
<gene>
    <name evidence="14" type="primary">106664323</name>
</gene>
<dbReference type="UniPathway" id="UPA00135">
    <property type="reaction ID" value="UER00197"/>
</dbReference>
<comment type="cofactor">
    <cofactor evidence="1 11">
        <name>pyridoxal 5'-phosphate</name>
        <dbReference type="ChEBI" id="CHEBI:597326"/>
    </cofactor>
</comment>
<dbReference type="InterPro" id="IPR015424">
    <property type="entry name" value="PyrdxlP-dep_Trfase"/>
</dbReference>
<dbReference type="GO" id="GO:0030170">
    <property type="term" value="F:pyridoxal phosphate binding"/>
    <property type="evidence" value="ECO:0007669"/>
    <property type="project" value="TreeGrafter"/>
</dbReference>
<proteinExistence type="inferred from homology"/>
<dbReference type="Pfam" id="PF00266">
    <property type="entry name" value="Aminotran_5"/>
    <property type="match status" value="1"/>
</dbReference>
<dbReference type="EC" id="2.6.1.52" evidence="12"/>
<keyword evidence="15" id="KW-1185">Reference proteome</keyword>
<evidence type="ECO:0000256" key="11">
    <source>
        <dbReference type="RuleBase" id="RU004504"/>
    </source>
</evidence>
<evidence type="ECO:0000256" key="7">
    <source>
        <dbReference type="ARBA" id="ARBA00022898"/>
    </source>
</evidence>
<evidence type="ECO:0000256" key="10">
    <source>
        <dbReference type="ARBA" id="ARBA00049007"/>
    </source>
</evidence>
<dbReference type="PIRSF" id="PIRSF000525">
    <property type="entry name" value="SerC"/>
    <property type="match status" value="1"/>
</dbReference>
<dbReference type="SUPFAM" id="SSF53383">
    <property type="entry name" value="PLP-dependent transferases"/>
    <property type="match status" value="1"/>
</dbReference>
<dbReference type="NCBIfam" id="NF003764">
    <property type="entry name" value="PRK05355.1"/>
    <property type="match status" value="1"/>
</dbReference>
<dbReference type="EnsemblMetazoa" id="XM_014389944.2">
    <property type="protein sequence ID" value="XP_014245430.1"/>
    <property type="gene ID" value="LOC106664323"/>
</dbReference>
<feature type="domain" description="Aminotransferase class V" evidence="13">
    <location>
        <begin position="12"/>
        <end position="340"/>
    </location>
</feature>
<evidence type="ECO:0000256" key="9">
    <source>
        <dbReference type="ARBA" id="ARBA00047630"/>
    </source>
</evidence>
<dbReference type="PANTHER" id="PTHR43247:SF1">
    <property type="entry name" value="PHOSPHOSERINE AMINOTRANSFERASE"/>
    <property type="match status" value="1"/>
</dbReference>
<dbReference type="InterPro" id="IPR015422">
    <property type="entry name" value="PyrdxlP-dep_Trfase_small"/>
</dbReference>
<dbReference type="NCBIfam" id="TIGR01364">
    <property type="entry name" value="serC_1"/>
    <property type="match status" value="1"/>
</dbReference>
<evidence type="ECO:0000256" key="12">
    <source>
        <dbReference type="RuleBase" id="RU004505"/>
    </source>
</evidence>
<keyword evidence="6 12" id="KW-0808">Transferase</keyword>
<comment type="similarity">
    <text evidence="3">Belongs to the class-V pyridoxal-phosphate-dependent aminotransferase family. SerC subfamily.</text>
</comment>
<dbReference type="FunFam" id="3.90.1150.10:FF:000006">
    <property type="entry name" value="Phosphoserine aminotransferase"/>
    <property type="match status" value="1"/>
</dbReference>
<dbReference type="HAMAP" id="MF_00160">
    <property type="entry name" value="SerC_aminotrans_5"/>
    <property type="match status" value="1"/>
</dbReference>
<dbReference type="AlphaFoldDB" id="A0A8I6TF31"/>
<organism evidence="14 15">
    <name type="scientific">Cimex lectularius</name>
    <name type="common">Bed bug</name>
    <name type="synonym">Acanthia lectularia</name>
    <dbReference type="NCBI Taxonomy" id="79782"/>
    <lineage>
        <taxon>Eukaryota</taxon>
        <taxon>Metazoa</taxon>
        <taxon>Ecdysozoa</taxon>
        <taxon>Arthropoda</taxon>
        <taxon>Hexapoda</taxon>
        <taxon>Insecta</taxon>
        <taxon>Pterygota</taxon>
        <taxon>Neoptera</taxon>
        <taxon>Paraneoptera</taxon>
        <taxon>Hemiptera</taxon>
        <taxon>Heteroptera</taxon>
        <taxon>Panheteroptera</taxon>
        <taxon>Cimicomorpha</taxon>
        <taxon>Cimicidae</taxon>
        <taxon>Cimex</taxon>
    </lineage>
</organism>
<evidence type="ECO:0000256" key="2">
    <source>
        <dbReference type="ARBA" id="ARBA00005099"/>
    </source>
</evidence>
<evidence type="ECO:0000256" key="3">
    <source>
        <dbReference type="ARBA" id="ARBA00006904"/>
    </source>
</evidence>
<dbReference type="UniPathway" id="UPA00244">
    <property type="reaction ID" value="UER00311"/>
</dbReference>
<evidence type="ECO:0000259" key="13">
    <source>
        <dbReference type="Pfam" id="PF00266"/>
    </source>
</evidence>
<comment type="catalytic activity">
    <reaction evidence="9">
        <text>4-(phosphooxy)-L-threonine + 2-oxoglutarate = (R)-3-hydroxy-2-oxo-4-phosphooxybutanoate + L-glutamate</text>
        <dbReference type="Rhea" id="RHEA:16573"/>
        <dbReference type="ChEBI" id="CHEBI:16810"/>
        <dbReference type="ChEBI" id="CHEBI:29985"/>
        <dbReference type="ChEBI" id="CHEBI:58452"/>
        <dbReference type="ChEBI" id="CHEBI:58538"/>
        <dbReference type="EC" id="2.6.1.52"/>
    </reaction>
</comment>
<evidence type="ECO:0000313" key="15">
    <source>
        <dbReference type="Proteomes" id="UP000494040"/>
    </source>
</evidence>
<protein>
    <recommendedName>
        <fullName evidence="12">Phosphoserine aminotransferase</fullName>
        <ecNumber evidence="12">2.6.1.52</ecNumber>
    </recommendedName>
</protein>
<sequence length="356" mass="39820">MMEHFTAHSECVNVLCKIQNELLDYGNTGMSVMEMSHRSAEYENINNKAQQCVREILNVPDNYKVLFLQGGGTGLFAAVAMNLINRTGSADYLVTGSWSAKAAKEAAKYGKVNLVLPKTDKYVDVPSQDTWNLDPNASYVYYCANETVHGVEFQFVPDTKGVPLVADMSSNMLSRPVDVKKFGVIFAGAQKNIGPAGVTLVIVREDLLGKPMPVCPTVWDFTVMAKDNSLHNTPPTFCIYVMGEVFDWIKKNGGVEGMEKRAKEKSKMIYSAIDNSDGFYICPVKDAVRSRMNVPFRISKTELEEEFLKEAKKLKMIQLKGHRLVGGIRASIYNAISVEETTFLFKFMNDFKNKYS</sequence>
<dbReference type="CDD" id="cd00611">
    <property type="entry name" value="PSAT_like"/>
    <property type="match status" value="1"/>
</dbReference>
<dbReference type="GO" id="GO:0006564">
    <property type="term" value="P:L-serine biosynthetic process"/>
    <property type="evidence" value="ECO:0007669"/>
    <property type="project" value="UniProtKB-KW"/>
</dbReference>
<evidence type="ECO:0000256" key="6">
    <source>
        <dbReference type="ARBA" id="ARBA00022679"/>
    </source>
</evidence>
<evidence type="ECO:0000256" key="4">
    <source>
        <dbReference type="ARBA" id="ARBA00022576"/>
    </source>
</evidence>
<reference evidence="14" key="1">
    <citation type="submission" date="2022-01" db="UniProtKB">
        <authorList>
            <consortium name="EnsemblMetazoa"/>
        </authorList>
    </citation>
    <scope>IDENTIFICATION</scope>
</reference>
<comment type="pathway">
    <text evidence="2 12">Amino-acid biosynthesis; L-serine biosynthesis; L-serine from 3-phospho-D-glycerate: step 2/3.</text>
</comment>